<dbReference type="Proteomes" id="UP000283680">
    <property type="component" value="Unassembled WGS sequence"/>
</dbReference>
<keyword evidence="1" id="KW-0175">Coiled coil</keyword>
<gene>
    <name evidence="2" type="ORF">DWY92_20345</name>
</gene>
<evidence type="ECO:0000313" key="2">
    <source>
        <dbReference type="EMBL" id="RGQ46450.1"/>
    </source>
</evidence>
<dbReference type="EMBL" id="QRTH01000028">
    <property type="protein sequence ID" value="RGQ46450.1"/>
    <property type="molecule type" value="Genomic_DNA"/>
</dbReference>
<sequence>MNKKFLSVILFGALMTATTSTFTSCKDYDDDIDNLQEQLDKKATAEDLNSKVSALESEIAAAKSSAEDAAKKAQEALA</sequence>
<accession>A0A412B387</accession>
<dbReference type="AlphaFoldDB" id="A0A412B387"/>
<protein>
    <recommendedName>
        <fullName evidence="4">Lipoprotein</fullName>
    </recommendedName>
</protein>
<evidence type="ECO:0000256" key="1">
    <source>
        <dbReference type="SAM" id="Coils"/>
    </source>
</evidence>
<name>A0A412B387_BACUN</name>
<reference evidence="2 3" key="1">
    <citation type="submission" date="2018-08" db="EMBL/GenBank/DDBJ databases">
        <title>A genome reference for cultivated species of the human gut microbiota.</title>
        <authorList>
            <person name="Zou Y."/>
            <person name="Xue W."/>
            <person name="Luo G."/>
        </authorList>
    </citation>
    <scope>NUCLEOTIDE SEQUENCE [LARGE SCALE GENOMIC DNA]</scope>
    <source>
        <strain evidence="2 3">AF28-11</strain>
    </source>
</reference>
<evidence type="ECO:0008006" key="4">
    <source>
        <dbReference type="Google" id="ProtNLM"/>
    </source>
</evidence>
<evidence type="ECO:0000313" key="3">
    <source>
        <dbReference type="Proteomes" id="UP000283680"/>
    </source>
</evidence>
<comment type="caution">
    <text evidence="2">The sequence shown here is derived from an EMBL/GenBank/DDBJ whole genome shotgun (WGS) entry which is preliminary data.</text>
</comment>
<organism evidence="2 3">
    <name type="scientific">Bacteroides uniformis</name>
    <dbReference type="NCBI Taxonomy" id="820"/>
    <lineage>
        <taxon>Bacteria</taxon>
        <taxon>Pseudomonadati</taxon>
        <taxon>Bacteroidota</taxon>
        <taxon>Bacteroidia</taxon>
        <taxon>Bacteroidales</taxon>
        <taxon>Bacteroidaceae</taxon>
        <taxon>Bacteroides</taxon>
    </lineage>
</organism>
<dbReference type="PROSITE" id="PS51257">
    <property type="entry name" value="PROKAR_LIPOPROTEIN"/>
    <property type="match status" value="1"/>
</dbReference>
<dbReference type="RefSeq" id="WP_147336738.1">
    <property type="nucleotide sequence ID" value="NZ_QRTH01000028.1"/>
</dbReference>
<proteinExistence type="predicted"/>
<feature type="coiled-coil region" evidence="1">
    <location>
        <begin position="25"/>
        <end position="72"/>
    </location>
</feature>